<dbReference type="Proteomes" id="UP000189941">
    <property type="component" value="Unassembled WGS sequence"/>
</dbReference>
<dbReference type="GO" id="GO:0010181">
    <property type="term" value="F:FMN binding"/>
    <property type="evidence" value="ECO:0007669"/>
    <property type="project" value="TreeGrafter"/>
</dbReference>
<protein>
    <submittedName>
        <fullName evidence="3">NAD(P)H-dependent FMN reductase</fullName>
    </submittedName>
</protein>
<dbReference type="STRING" id="1121925.SAMN02746011_01790"/>
<keyword evidence="4" id="KW-1185">Reference proteome</keyword>
<dbReference type="EMBL" id="FUWO01000020">
    <property type="protein sequence ID" value="SJZ80089.1"/>
    <property type="molecule type" value="Genomic_DNA"/>
</dbReference>
<gene>
    <name evidence="3" type="ORF">SAMN02746011_01790</name>
</gene>
<feature type="compositionally biased region" description="Polar residues" evidence="1">
    <location>
        <begin position="399"/>
        <end position="414"/>
    </location>
</feature>
<dbReference type="GO" id="GO:0005829">
    <property type="term" value="C:cytosol"/>
    <property type="evidence" value="ECO:0007669"/>
    <property type="project" value="TreeGrafter"/>
</dbReference>
<accession>A0A1T4NLF1</accession>
<proteinExistence type="predicted"/>
<feature type="domain" description="NADPH-dependent FMN reductase-like" evidence="2">
    <location>
        <begin position="1"/>
        <end position="147"/>
    </location>
</feature>
<reference evidence="4" key="1">
    <citation type="submission" date="2017-02" db="EMBL/GenBank/DDBJ databases">
        <authorList>
            <person name="Varghese N."/>
            <person name="Submissions S."/>
        </authorList>
    </citation>
    <scope>NUCLEOTIDE SEQUENCE [LARGE SCALE GENOMIC DNA]</scope>
    <source>
        <strain evidence="4">DSM 15739</strain>
    </source>
</reference>
<dbReference type="GO" id="GO:0016491">
    <property type="term" value="F:oxidoreductase activity"/>
    <property type="evidence" value="ECO:0007669"/>
    <property type="project" value="InterPro"/>
</dbReference>
<dbReference type="Gene3D" id="3.40.50.360">
    <property type="match status" value="1"/>
</dbReference>
<dbReference type="PANTHER" id="PTHR30543:SF21">
    <property type="entry name" value="NAD(P)H-DEPENDENT FMN REDUCTASE LOT6"/>
    <property type="match status" value="1"/>
</dbReference>
<dbReference type="InterPro" id="IPR029039">
    <property type="entry name" value="Flavoprotein-like_sf"/>
</dbReference>
<organism evidence="3 4">
    <name type="scientific">Globicatella sulfidifaciens DSM 15739</name>
    <dbReference type="NCBI Taxonomy" id="1121925"/>
    <lineage>
        <taxon>Bacteria</taxon>
        <taxon>Bacillati</taxon>
        <taxon>Bacillota</taxon>
        <taxon>Bacilli</taxon>
        <taxon>Lactobacillales</taxon>
        <taxon>Aerococcaceae</taxon>
        <taxon>Globicatella</taxon>
    </lineage>
</organism>
<dbReference type="AlphaFoldDB" id="A0A1T4NLF1"/>
<evidence type="ECO:0000313" key="3">
    <source>
        <dbReference type="EMBL" id="SJZ80089.1"/>
    </source>
</evidence>
<name>A0A1T4NLF1_9LACT</name>
<dbReference type="Gene3D" id="3.30.450.20">
    <property type="entry name" value="PAS domain"/>
    <property type="match status" value="1"/>
</dbReference>
<feature type="region of interest" description="Disordered" evidence="1">
    <location>
        <begin position="378"/>
        <end position="425"/>
    </location>
</feature>
<dbReference type="RefSeq" id="WP_078756478.1">
    <property type="nucleotide sequence ID" value="NZ_FUWO01000020.1"/>
</dbReference>
<dbReference type="Pfam" id="PF03358">
    <property type="entry name" value="FMN_red"/>
    <property type="match status" value="1"/>
</dbReference>
<evidence type="ECO:0000259" key="2">
    <source>
        <dbReference type="Pfam" id="PF03358"/>
    </source>
</evidence>
<dbReference type="OrthoDB" id="9812295at2"/>
<dbReference type="InterPro" id="IPR050712">
    <property type="entry name" value="NAD(P)H-dep_reductase"/>
</dbReference>
<evidence type="ECO:0000256" key="1">
    <source>
        <dbReference type="SAM" id="MobiDB-lite"/>
    </source>
</evidence>
<dbReference type="InterPro" id="IPR005025">
    <property type="entry name" value="FMN_Rdtase-like_dom"/>
</dbReference>
<dbReference type="SUPFAM" id="SSF52218">
    <property type="entry name" value="Flavoproteins"/>
    <property type="match status" value="1"/>
</dbReference>
<evidence type="ECO:0000313" key="4">
    <source>
        <dbReference type="Proteomes" id="UP000189941"/>
    </source>
</evidence>
<sequence>MKLIGIVGSNAEISYNRKLLQFIQKEFKDLFELELLEIKDVPMFNQDFDQSDSFAVQYIYNKLIRCDGVIIATPEHNHTIPAALKSTLEWLSFKLHPFKNKPVMIMGASYLEQGTSRAQVHLRKILDAPGVQAYVLTGNEFLLGKAKEAFDDMGNIKSAGTVSFLRTCLENFVKYIEVIKPLQEPLPTQPEDLFCTSPIETTITEVDPDDPEWVEKAAEVVGAAEGNDYVRLDHGVLTVNQLDRFLRALPFEVTFADENNQFLYYNHAQNANTMMAPRIPSQSGSRLGTVHPPRTYKNVEYLIANLRAGNQDYFRTIVPGTSKDIINVHHYEAMHHADGSYAGINEVVFNFKPWLDWYLNETGQKLVNATGEVATSVDATSGASSKGHTDVSPEADATSGASAQEAKSANTTINVVDASSGASEK</sequence>
<dbReference type="PANTHER" id="PTHR30543">
    <property type="entry name" value="CHROMATE REDUCTASE"/>
    <property type="match status" value="1"/>
</dbReference>
<dbReference type="Pfam" id="PF13596">
    <property type="entry name" value="PAS_10"/>
    <property type="match status" value="1"/>
</dbReference>